<dbReference type="InterPro" id="IPR016944">
    <property type="entry name" value="UCP030066"/>
</dbReference>
<evidence type="ECO:0000256" key="5">
    <source>
        <dbReference type="SAM" id="Phobius"/>
    </source>
</evidence>
<accession>A0A5B8VHG8</accession>
<dbReference type="KEGG" id="agi:FSB73_04390"/>
<sequence length="132" mass="14535">MQYEKDKQIIYWVATIWLALGLFSTGLVQLLHTADGVGGSEMMTALGYPLYLMSLLGVLKIIATVVILVPGLRLAKQWAYAGICFLIVGAIYSHLATEASLIKIIPALLLGLLMTVSWRFLPENRKLKLSLS</sequence>
<proteinExistence type="predicted"/>
<dbReference type="AlphaFoldDB" id="A0A5B8VHG8"/>
<feature type="transmembrane region" description="Helical" evidence="5">
    <location>
        <begin position="101"/>
        <end position="121"/>
    </location>
</feature>
<feature type="transmembrane region" description="Helical" evidence="5">
    <location>
        <begin position="9"/>
        <end position="31"/>
    </location>
</feature>
<evidence type="ECO:0000313" key="6">
    <source>
        <dbReference type="EMBL" id="QEC71027.1"/>
    </source>
</evidence>
<feature type="transmembrane region" description="Helical" evidence="5">
    <location>
        <begin position="78"/>
        <end position="95"/>
    </location>
</feature>
<dbReference type="Proteomes" id="UP000321291">
    <property type="component" value="Chromosome"/>
</dbReference>
<organism evidence="6 7">
    <name type="scientific">Arachidicoccus ginsenosidivorans</name>
    <dbReference type="NCBI Taxonomy" id="496057"/>
    <lineage>
        <taxon>Bacteria</taxon>
        <taxon>Pseudomonadati</taxon>
        <taxon>Bacteroidota</taxon>
        <taxon>Chitinophagia</taxon>
        <taxon>Chitinophagales</taxon>
        <taxon>Chitinophagaceae</taxon>
        <taxon>Arachidicoccus</taxon>
    </lineage>
</organism>
<dbReference type="Pfam" id="PF13564">
    <property type="entry name" value="DoxX_2"/>
    <property type="match status" value="1"/>
</dbReference>
<dbReference type="InterPro" id="IPR032808">
    <property type="entry name" value="DoxX"/>
</dbReference>
<comment type="subcellular location">
    <subcellularLocation>
        <location evidence="1">Membrane</location>
        <topology evidence="1">Multi-pass membrane protein</topology>
    </subcellularLocation>
</comment>
<reference evidence="6 7" key="1">
    <citation type="journal article" date="2017" name="Int. J. Syst. Evol. Microbiol.">
        <title>Arachidicoccus ginsenosidivorans sp. nov., with ginsenoside-converting activity isolated from ginseng cultivating soil.</title>
        <authorList>
            <person name="Siddiqi M.Z."/>
            <person name="Aslam Z."/>
            <person name="Im W.T."/>
        </authorList>
    </citation>
    <scope>NUCLEOTIDE SEQUENCE [LARGE SCALE GENOMIC DNA]</scope>
    <source>
        <strain evidence="6 7">Gsoil 809</strain>
    </source>
</reference>
<keyword evidence="4 5" id="KW-0472">Membrane</keyword>
<evidence type="ECO:0000313" key="7">
    <source>
        <dbReference type="Proteomes" id="UP000321291"/>
    </source>
</evidence>
<protein>
    <submittedName>
        <fullName evidence="6">DoxX family protein</fullName>
    </submittedName>
</protein>
<dbReference type="OrthoDB" id="7960583at2"/>
<evidence type="ECO:0000256" key="2">
    <source>
        <dbReference type="ARBA" id="ARBA00022692"/>
    </source>
</evidence>
<keyword evidence="3 5" id="KW-1133">Transmembrane helix</keyword>
<evidence type="ECO:0000256" key="3">
    <source>
        <dbReference type="ARBA" id="ARBA00022989"/>
    </source>
</evidence>
<evidence type="ECO:0000256" key="4">
    <source>
        <dbReference type="ARBA" id="ARBA00023136"/>
    </source>
</evidence>
<dbReference type="EMBL" id="CP042434">
    <property type="protein sequence ID" value="QEC71027.1"/>
    <property type="molecule type" value="Genomic_DNA"/>
</dbReference>
<gene>
    <name evidence="6" type="ORF">FSB73_04390</name>
</gene>
<evidence type="ECO:0000256" key="1">
    <source>
        <dbReference type="ARBA" id="ARBA00004141"/>
    </source>
</evidence>
<name>A0A5B8VHG8_9BACT</name>
<keyword evidence="2 5" id="KW-0812">Transmembrane</keyword>
<keyword evidence="7" id="KW-1185">Reference proteome</keyword>
<feature type="transmembrane region" description="Helical" evidence="5">
    <location>
        <begin position="51"/>
        <end position="71"/>
    </location>
</feature>
<dbReference type="GO" id="GO:0016020">
    <property type="term" value="C:membrane"/>
    <property type="evidence" value="ECO:0007669"/>
    <property type="project" value="UniProtKB-SubCell"/>
</dbReference>
<dbReference type="PIRSF" id="PIRSF030066">
    <property type="entry name" value="UCP030066"/>
    <property type="match status" value="1"/>
</dbReference>